<protein>
    <submittedName>
        <fullName evidence="2">Uncharacterized protein</fullName>
    </submittedName>
</protein>
<accession>A0A8H3NQ90</accession>
<dbReference type="Proteomes" id="UP000465221">
    <property type="component" value="Unassembled WGS sequence"/>
</dbReference>
<dbReference type="AlphaFoldDB" id="A0A8H3NQ90"/>
<reference evidence="2 3" key="1">
    <citation type="submission" date="2020-01" db="EMBL/GenBank/DDBJ databases">
        <title>Draft genome sequence of Aspergillus udagawae IFM 46972.</title>
        <authorList>
            <person name="Takahashi H."/>
            <person name="Yaguchi T."/>
        </authorList>
    </citation>
    <scope>NUCLEOTIDE SEQUENCE [LARGE SCALE GENOMIC DNA]</scope>
    <source>
        <strain evidence="2 3">IFM 46972</strain>
    </source>
</reference>
<evidence type="ECO:0000256" key="1">
    <source>
        <dbReference type="SAM" id="MobiDB-lite"/>
    </source>
</evidence>
<evidence type="ECO:0000313" key="3">
    <source>
        <dbReference type="Proteomes" id="UP000465221"/>
    </source>
</evidence>
<gene>
    <name evidence="2" type="ORF">IFM46972_04780</name>
</gene>
<organism evidence="2 3">
    <name type="scientific">Aspergillus udagawae</name>
    <dbReference type="NCBI Taxonomy" id="91492"/>
    <lineage>
        <taxon>Eukaryota</taxon>
        <taxon>Fungi</taxon>
        <taxon>Dikarya</taxon>
        <taxon>Ascomycota</taxon>
        <taxon>Pezizomycotina</taxon>
        <taxon>Eurotiomycetes</taxon>
        <taxon>Eurotiomycetidae</taxon>
        <taxon>Eurotiales</taxon>
        <taxon>Aspergillaceae</taxon>
        <taxon>Aspergillus</taxon>
        <taxon>Aspergillus subgen. Fumigati</taxon>
    </lineage>
</organism>
<evidence type="ECO:0000313" key="2">
    <source>
        <dbReference type="EMBL" id="GFF36090.1"/>
    </source>
</evidence>
<proteinExistence type="predicted"/>
<name>A0A8H3NQ90_9EURO</name>
<feature type="compositionally biased region" description="Polar residues" evidence="1">
    <location>
        <begin position="132"/>
        <end position="144"/>
    </location>
</feature>
<dbReference type="EMBL" id="BLKC01000027">
    <property type="protein sequence ID" value="GFF36090.1"/>
    <property type="molecule type" value="Genomic_DNA"/>
</dbReference>
<feature type="region of interest" description="Disordered" evidence="1">
    <location>
        <begin position="69"/>
        <end position="168"/>
    </location>
</feature>
<comment type="caution">
    <text evidence="2">The sequence shown here is derived from an EMBL/GenBank/DDBJ whole genome shotgun (WGS) entry which is preliminary data.</text>
</comment>
<sequence>MSIQPYDTLLTFHDESAAASVQDYEGAGTGVWDLLLNHYFNQRDGFVHRTQDKVEGGYVDMSSYYSTQRSWGGVEGRMTKQPGRGQGPAADMPPTEVADDPSEHQSVVSNRTPRKAIAAPPSSGVAAEAPSASDTGRGNPSSVEAISKRSTRRTSSVVVSPSAIEGSS</sequence>